<dbReference type="PANTHER" id="PTHR39337:SF1">
    <property type="entry name" value="BLR5642 PROTEIN"/>
    <property type="match status" value="1"/>
</dbReference>
<comment type="caution">
    <text evidence="1">The sequence shown here is derived from an EMBL/GenBank/DDBJ whole genome shotgun (WGS) entry which is preliminary data.</text>
</comment>
<dbReference type="InterPro" id="IPR014519">
    <property type="entry name" value="UCP024492"/>
</dbReference>
<dbReference type="Pfam" id="PF04343">
    <property type="entry name" value="DUF488"/>
    <property type="match status" value="1"/>
</dbReference>
<sequence length="186" mass="20634">MDDRIVFTIGHSNRPIEEFIGLLKENQVGLLLDIRTVPRSRHNPQFNRDTLPDALAVYGIAYRHMAGLGGLRHPKHDSANAGWRNTSFRGYADYMQTPEFAANVDELARLAGTVQCVLMCAESVPWRCHRSMVADALVVRGIPVEHIMGQGKRKPHTLTPFAHVEGRHITYPAPAETADSGPAALF</sequence>
<evidence type="ECO:0000313" key="2">
    <source>
        <dbReference type="Proteomes" id="UP001204621"/>
    </source>
</evidence>
<accession>A0ABT2CSF4</accession>
<dbReference type="InterPro" id="IPR007438">
    <property type="entry name" value="DUF488"/>
</dbReference>
<dbReference type="PIRSF" id="PIRSF024492">
    <property type="entry name" value="UCP024492"/>
    <property type="match status" value="1"/>
</dbReference>
<proteinExistence type="predicted"/>
<dbReference type="PANTHER" id="PTHR39337">
    <property type="entry name" value="BLR5642 PROTEIN"/>
    <property type="match status" value="1"/>
</dbReference>
<reference evidence="1 2" key="1">
    <citation type="submission" date="2022-08" db="EMBL/GenBank/DDBJ databases">
        <title>Reclassification of Massilia species as members of the genera Telluria, Duganella, Pseudoduganella, Mokoshia gen. nov. and Zemynaea gen. nov. using orthogonal and non-orthogonal genome-based approaches.</title>
        <authorList>
            <person name="Bowman J.P."/>
        </authorList>
    </citation>
    <scope>NUCLEOTIDE SEQUENCE [LARGE SCALE GENOMIC DNA]</scope>
    <source>
        <strain evidence="1 2">JCM 31606</strain>
    </source>
</reference>
<dbReference type="EMBL" id="JANUGU010000001">
    <property type="protein sequence ID" value="MCS0656892.1"/>
    <property type="molecule type" value="Genomic_DNA"/>
</dbReference>
<dbReference type="RefSeq" id="WP_258810062.1">
    <property type="nucleotide sequence ID" value="NZ_JANUGU010000001.1"/>
</dbReference>
<gene>
    <name evidence="1" type="ORF">NX778_02320</name>
</gene>
<evidence type="ECO:0000313" key="1">
    <source>
        <dbReference type="EMBL" id="MCS0656892.1"/>
    </source>
</evidence>
<keyword evidence="2" id="KW-1185">Reference proteome</keyword>
<protein>
    <submittedName>
        <fullName evidence="1">DUF488 domain-containing protein</fullName>
    </submittedName>
</protein>
<dbReference type="Proteomes" id="UP001204621">
    <property type="component" value="Unassembled WGS sequence"/>
</dbReference>
<organism evidence="1 2">
    <name type="scientific">Massilia terrae</name>
    <dbReference type="NCBI Taxonomy" id="1811224"/>
    <lineage>
        <taxon>Bacteria</taxon>
        <taxon>Pseudomonadati</taxon>
        <taxon>Pseudomonadota</taxon>
        <taxon>Betaproteobacteria</taxon>
        <taxon>Burkholderiales</taxon>
        <taxon>Oxalobacteraceae</taxon>
        <taxon>Telluria group</taxon>
        <taxon>Massilia</taxon>
    </lineage>
</organism>
<name>A0ABT2CSF4_9BURK</name>